<protein>
    <submittedName>
        <fullName evidence="1">Uncharacterized protein</fullName>
    </submittedName>
</protein>
<keyword evidence="2" id="KW-1185">Reference proteome</keyword>
<dbReference type="Proteomes" id="UP001150907">
    <property type="component" value="Unassembled WGS sequence"/>
</dbReference>
<organism evidence="1 2">
    <name type="scientific">Coemansia thaxteri</name>
    <dbReference type="NCBI Taxonomy" id="2663907"/>
    <lineage>
        <taxon>Eukaryota</taxon>
        <taxon>Fungi</taxon>
        <taxon>Fungi incertae sedis</taxon>
        <taxon>Zoopagomycota</taxon>
        <taxon>Kickxellomycotina</taxon>
        <taxon>Kickxellomycetes</taxon>
        <taxon>Kickxellales</taxon>
        <taxon>Kickxellaceae</taxon>
        <taxon>Coemansia</taxon>
    </lineage>
</organism>
<dbReference type="OrthoDB" id="5598578at2759"/>
<accession>A0A9W8EGF5</accession>
<dbReference type="AlphaFoldDB" id="A0A9W8EGF5"/>
<comment type="caution">
    <text evidence="1">The sequence shown here is derived from an EMBL/GenBank/DDBJ whole genome shotgun (WGS) entry which is preliminary data.</text>
</comment>
<name>A0A9W8EGF5_9FUNG</name>
<proteinExistence type="predicted"/>
<dbReference type="EMBL" id="JANBQF010000586">
    <property type="protein sequence ID" value="KAJ2000089.1"/>
    <property type="molecule type" value="Genomic_DNA"/>
</dbReference>
<evidence type="ECO:0000313" key="1">
    <source>
        <dbReference type="EMBL" id="KAJ2000089.1"/>
    </source>
</evidence>
<reference evidence="1" key="1">
    <citation type="submission" date="2022-07" db="EMBL/GenBank/DDBJ databases">
        <title>Phylogenomic reconstructions and comparative analyses of Kickxellomycotina fungi.</title>
        <authorList>
            <person name="Reynolds N.K."/>
            <person name="Stajich J.E."/>
            <person name="Barry K."/>
            <person name="Grigoriev I.V."/>
            <person name="Crous P."/>
            <person name="Smith M.E."/>
        </authorList>
    </citation>
    <scope>NUCLEOTIDE SEQUENCE</scope>
    <source>
        <strain evidence="1">IMI 214461</strain>
    </source>
</reference>
<feature type="non-terminal residue" evidence="1">
    <location>
        <position position="289"/>
    </location>
</feature>
<evidence type="ECO:0000313" key="2">
    <source>
        <dbReference type="Proteomes" id="UP001150907"/>
    </source>
</evidence>
<gene>
    <name evidence="1" type="ORF">H4R26_004775</name>
</gene>
<sequence length="289" mass="30607">MYASIRIDSNDYSHPCVVLATLTQHQADDCCPLADALPICRVPFATWSAITNYGRASQAIDAAADLSVAAVLELIEPASLTEAVFGVGEDQFSQAMAMQDQISAHIRAQTPLLYHGYTTRIDAASVCVAATDLTSPIVLRCLMCQPVAQGLLQQKGDPRIIITKCSSSDFQDPSVDFVPIADTEQWDLDADGFILGDSPLGSSLAMRAGAKTYLQPSIKRSKTATAVCLAVPVDNVRLVPGISPGEDLDNRGFMSLASLARAGIVSGSWVLIETGSETATDDVLATESP</sequence>